<feature type="transmembrane region" description="Helical" evidence="2">
    <location>
        <begin position="35"/>
        <end position="59"/>
    </location>
</feature>
<dbReference type="AlphaFoldDB" id="A0A4Y9Y4I2"/>
<feature type="region of interest" description="Disordered" evidence="1">
    <location>
        <begin position="86"/>
        <end position="116"/>
    </location>
</feature>
<dbReference type="Proteomes" id="UP000298327">
    <property type="component" value="Unassembled WGS sequence"/>
</dbReference>
<dbReference type="CDD" id="cd11296">
    <property type="entry name" value="O-FucT_like"/>
    <property type="match status" value="1"/>
</dbReference>
<dbReference type="EMBL" id="SEOQ01000755">
    <property type="protein sequence ID" value="TFY57376.1"/>
    <property type="molecule type" value="Genomic_DNA"/>
</dbReference>
<dbReference type="Gene3D" id="3.40.50.11350">
    <property type="match status" value="1"/>
</dbReference>
<evidence type="ECO:0000313" key="3">
    <source>
        <dbReference type="EMBL" id="TFY57376.1"/>
    </source>
</evidence>
<keyword evidence="2" id="KW-0472">Membrane</keyword>
<gene>
    <name evidence="3" type="ORF">EVG20_g8576</name>
</gene>
<dbReference type="STRING" id="205917.A0A4Y9Y4I2"/>
<protein>
    <recommendedName>
        <fullName evidence="5">O-fucosyltransferase family protein</fullName>
    </recommendedName>
</protein>
<reference evidence="3 4" key="1">
    <citation type="submission" date="2019-02" db="EMBL/GenBank/DDBJ databases">
        <title>Genome sequencing of the rare red list fungi Dentipellis fragilis.</title>
        <authorList>
            <person name="Buettner E."/>
            <person name="Kellner H."/>
        </authorList>
    </citation>
    <scope>NUCLEOTIDE SEQUENCE [LARGE SCALE GENOMIC DNA]</scope>
    <source>
        <strain evidence="3 4">DSM 105465</strain>
    </source>
</reference>
<accession>A0A4Y9Y4I2</accession>
<feature type="region of interest" description="Disordered" evidence="1">
    <location>
        <begin position="1"/>
        <end position="22"/>
    </location>
</feature>
<evidence type="ECO:0000313" key="4">
    <source>
        <dbReference type="Proteomes" id="UP000298327"/>
    </source>
</evidence>
<keyword evidence="2" id="KW-1133">Transmembrane helix</keyword>
<name>A0A4Y9Y4I2_9AGAM</name>
<keyword evidence="4" id="KW-1185">Reference proteome</keyword>
<comment type="caution">
    <text evidence="3">The sequence shown here is derived from an EMBL/GenBank/DDBJ whole genome shotgun (WGS) entry which is preliminary data.</text>
</comment>
<evidence type="ECO:0008006" key="5">
    <source>
        <dbReference type="Google" id="ProtNLM"/>
    </source>
</evidence>
<dbReference type="OrthoDB" id="3345970at2759"/>
<sequence>MSDHTPFLPTRADSPPYSTKPRRRFLPTFGRPNNVGLFFGTAALSGILFHFLFFSLFVAPASNEWKLALPFSKSLPGLHRPEPTPNVFDHALPYPPPPPPSDHSHLPSPSTVPDARPDELTVEELRDLVAGTSGYFVRDFSLGLGWNNVRYIIEAALIQAKLLNRTLVLPSFVYARACEYNISVCADYAPMVNRGEAIGWSEWSSLPLEQQMGWRIPMSLMLNMTLLRQAHPSILVSDYLRLHGLPLETEFSNGAWQRESYHKNPTVFETNGSKTPSLFVIENKWYDPTGSIRVDSIPDNMKLRGHWSHASMSDETGPTGRWAEQTETPAFKLLMTALPENKFVLDWEAARGALTAGDGDETWDVESDEDLEKVLLDNGWEVLYTFRGALGMDYTKTVVDPVRQVAPRGTIRGLVEEYKDIKDDVLLLAGETHLGRKPGALRFTTTATRADFARIVLFHLHAVDKVFALAEKLDNRMSRLTEGRLWMGAHMRRGDFVRLGWAMENTPEAHITRVVQHLDAGREILQNLTNLTTYDIPNVKPDQAQLYREVPAADDPFYIATDERDPDALDIIASHGAVFFEDLLTIEDRRAFGWALMLTDVRALVEQAILARGAYFYAHSMSSVAGGITNMRAARGADPRTILLD</sequence>
<proteinExistence type="predicted"/>
<evidence type="ECO:0000256" key="1">
    <source>
        <dbReference type="SAM" id="MobiDB-lite"/>
    </source>
</evidence>
<organism evidence="3 4">
    <name type="scientific">Dentipellis fragilis</name>
    <dbReference type="NCBI Taxonomy" id="205917"/>
    <lineage>
        <taxon>Eukaryota</taxon>
        <taxon>Fungi</taxon>
        <taxon>Dikarya</taxon>
        <taxon>Basidiomycota</taxon>
        <taxon>Agaricomycotina</taxon>
        <taxon>Agaricomycetes</taxon>
        <taxon>Russulales</taxon>
        <taxon>Hericiaceae</taxon>
        <taxon>Dentipellis</taxon>
    </lineage>
</organism>
<keyword evidence="2" id="KW-0812">Transmembrane</keyword>
<evidence type="ECO:0000256" key="2">
    <source>
        <dbReference type="SAM" id="Phobius"/>
    </source>
</evidence>